<protein>
    <submittedName>
        <fullName evidence="2">Uncharacterized protein</fullName>
    </submittedName>
</protein>
<evidence type="ECO:0000313" key="3">
    <source>
        <dbReference type="Proteomes" id="UP001589568"/>
    </source>
</evidence>
<keyword evidence="1" id="KW-0812">Transmembrane</keyword>
<gene>
    <name evidence="2" type="ORF">ACFFR3_20095</name>
</gene>
<keyword evidence="3" id="KW-1185">Reference proteome</keyword>
<keyword evidence="1" id="KW-0472">Membrane</keyword>
<proteinExistence type="predicted"/>
<dbReference type="EMBL" id="JBHMCF010000019">
    <property type="protein sequence ID" value="MFB9471829.1"/>
    <property type="molecule type" value="Genomic_DNA"/>
</dbReference>
<organism evidence="2 3">
    <name type="scientific">Nonomuraea salmonea</name>
    <dbReference type="NCBI Taxonomy" id="46181"/>
    <lineage>
        <taxon>Bacteria</taxon>
        <taxon>Bacillati</taxon>
        <taxon>Actinomycetota</taxon>
        <taxon>Actinomycetes</taxon>
        <taxon>Streptosporangiales</taxon>
        <taxon>Streptosporangiaceae</taxon>
        <taxon>Nonomuraea</taxon>
    </lineage>
</organism>
<evidence type="ECO:0000313" key="2">
    <source>
        <dbReference type="EMBL" id="MFB9471829.1"/>
    </source>
</evidence>
<feature type="transmembrane region" description="Helical" evidence="1">
    <location>
        <begin position="7"/>
        <end position="28"/>
    </location>
</feature>
<dbReference type="Proteomes" id="UP001589568">
    <property type="component" value="Unassembled WGS sequence"/>
</dbReference>
<feature type="transmembrane region" description="Helical" evidence="1">
    <location>
        <begin position="34"/>
        <end position="55"/>
    </location>
</feature>
<accession>A0ABV5NNE4</accession>
<sequence>MAGRRGYAWSSLAICVAIVLAALLLHGVFGDIGLLYTVLLIPIGLAVFIVAHDVLHRRNAAATERRQLARERDHVRRTVDFIADPDLTEQERLAVIDAFIPRLRREPADSLHDRPADSLHDRPADSLHDRYVLVPELAAPARALLERARRAVMSVYTSQAMRLRLLDGLANEVLLPRQIWEIAVLLRTQTRLWQEQERAMSGVVTPELRAVLAPQQEALHRSAAAVEARVTRLERYAHRVAEADAALRARDALARNDAYRALLAHTDDTDGLAALEAQGEALEETLARTVRQAVEAGHTLAT</sequence>
<reference evidence="2 3" key="1">
    <citation type="submission" date="2024-09" db="EMBL/GenBank/DDBJ databases">
        <authorList>
            <person name="Sun Q."/>
            <person name="Mori K."/>
        </authorList>
    </citation>
    <scope>NUCLEOTIDE SEQUENCE [LARGE SCALE GENOMIC DNA]</scope>
    <source>
        <strain evidence="2 3">JCM 3324</strain>
    </source>
</reference>
<comment type="caution">
    <text evidence="2">The sequence shown here is derived from an EMBL/GenBank/DDBJ whole genome shotgun (WGS) entry which is preliminary data.</text>
</comment>
<keyword evidence="1" id="KW-1133">Transmembrane helix</keyword>
<evidence type="ECO:0000256" key="1">
    <source>
        <dbReference type="SAM" id="Phobius"/>
    </source>
</evidence>
<dbReference type="RefSeq" id="WP_345386413.1">
    <property type="nucleotide sequence ID" value="NZ_BAAAXS010000001.1"/>
</dbReference>
<name>A0ABV5NNE4_9ACTN</name>